<dbReference type="SUPFAM" id="SSF46565">
    <property type="entry name" value="Chaperone J-domain"/>
    <property type="match status" value="1"/>
</dbReference>
<evidence type="ECO:0000313" key="3">
    <source>
        <dbReference type="Proteomes" id="UP000046395"/>
    </source>
</evidence>
<dbReference type="InterPro" id="IPR036869">
    <property type="entry name" value="J_dom_sf"/>
</dbReference>
<evidence type="ECO:0000256" key="1">
    <source>
        <dbReference type="ARBA" id="ARBA00023186"/>
    </source>
</evidence>
<dbReference type="Pfam" id="PF00226">
    <property type="entry name" value="DnaJ"/>
    <property type="match status" value="1"/>
</dbReference>
<dbReference type="STRING" id="70415.A0A5S6R314"/>
<keyword evidence="3" id="KW-1185">Reference proteome</keyword>
<evidence type="ECO:0000259" key="2">
    <source>
        <dbReference type="PROSITE" id="PS50076"/>
    </source>
</evidence>
<dbReference type="PANTHER" id="PTHR44500">
    <property type="entry name" value="DNAJ HOMOLOG SUBFAMILY C MEMBER 12"/>
    <property type="match status" value="1"/>
</dbReference>
<dbReference type="InterPro" id="IPR001623">
    <property type="entry name" value="DnaJ_domain"/>
</dbReference>
<reference evidence="4" key="1">
    <citation type="submission" date="2019-12" db="UniProtKB">
        <authorList>
            <consortium name="WormBaseParasite"/>
        </authorList>
    </citation>
    <scope>IDENTIFICATION</scope>
</reference>
<keyword evidence="1" id="KW-0143">Chaperone</keyword>
<accession>A0A5S6R314</accession>
<dbReference type="GO" id="GO:0005737">
    <property type="term" value="C:cytoplasm"/>
    <property type="evidence" value="ECO:0007669"/>
    <property type="project" value="TreeGrafter"/>
</dbReference>
<dbReference type="InterPro" id="IPR029827">
    <property type="entry name" value="JDP1-like"/>
</dbReference>
<proteinExistence type="predicted"/>
<feature type="domain" description="J" evidence="2">
    <location>
        <begin position="15"/>
        <end position="77"/>
    </location>
</feature>
<dbReference type="CDD" id="cd06257">
    <property type="entry name" value="DnaJ"/>
    <property type="match status" value="1"/>
</dbReference>
<sequence>MEEEVSTCSVNTDADYYAILGCDESSSKEQIIAEYRLRALRLHPDKTSDGHAQFAVLSRAKEVLIDAEKRKAYDAWRRCRGFMSFEEWLMRKDFIAMTTHWRAPNSQAMIANSQDFKYSESLQWEPDNSAISIMFRKRLI</sequence>
<dbReference type="Gene3D" id="1.10.287.110">
    <property type="entry name" value="DnaJ domain"/>
    <property type="match status" value="1"/>
</dbReference>
<protein>
    <submittedName>
        <fullName evidence="4">J domain-containing protein</fullName>
    </submittedName>
</protein>
<dbReference type="WBParaSite" id="TMUE_3000013828.1">
    <property type="protein sequence ID" value="TMUE_3000013828.1"/>
    <property type="gene ID" value="WBGene00295618"/>
</dbReference>
<name>A0A5S6R314_TRIMR</name>
<dbReference type="SMART" id="SM00271">
    <property type="entry name" value="DnaJ"/>
    <property type="match status" value="1"/>
</dbReference>
<evidence type="ECO:0000313" key="4">
    <source>
        <dbReference type="WBParaSite" id="TMUE_3000013828.1"/>
    </source>
</evidence>
<dbReference type="Proteomes" id="UP000046395">
    <property type="component" value="Unassembled WGS sequence"/>
</dbReference>
<organism evidence="3 4">
    <name type="scientific">Trichuris muris</name>
    <name type="common">Mouse whipworm</name>
    <dbReference type="NCBI Taxonomy" id="70415"/>
    <lineage>
        <taxon>Eukaryota</taxon>
        <taxon>Metazoa</taxon>
        <taxon>Ecdysozoa</taxon>
        <taxon>Nematoda</taxon>
        <taxon>Enoplea</taxon>
        <taxon>Dorylaimia</taxon>
        <taxon>Trichinellida</taxon>
        <taxon>Trichuridae</taxon>
        <taxon>Trichuris</taxon>
    </lineage>
</organism>
<dbReference type="PROSITE" id="PS50076">
    <property type="entry name" value="DNAJ_2"/>
    <property type="match status" value="1"/>
</dbReference>
<dbReference type="PANTHER" id="PTHR44500:SF1">
    <property type="entry name" value="DNAJ HOMOLOG SUBFAMILY C MEMBER 12"/>
    <property type="match status" value="1"/>
</dbReference>
<dbReference type="AlphaFoldDB" id="A0A5S6R314"/>